<dbReference type="InterPro" id="IPR012652">
    <property type="entry name" value="ThiW"/>
</dbReference>
<dbReference type="Pfam" id="PF09512">
    <property type="entry name" value="ThiW"/>
    <property type="match status" value="1"/>
</dbReference>
<reference evidence="2 3" key="1">
    <citation type="submission" date="2018-02" db="EMBL/GenBank/DDBJ databases">
        <title>Genomic Encyclopedia of Archaeal and Bacterial Type Strains, Phase II (KMG-II): from individual species to whole genera.</title>
        <authorList>
            <person name="Goeker M."/>
        </authorList>
    </citation>
    <scope>NUCLEOTIDE SEQUENCE [LARGE SCALE GENOMIC DNA]</scope>
    <source>
        <strain evidence="2 3">DSM 15099</strain>
    </source>
</reference>
<feature type="transmembrane region" description="Helical" evidence="1">
    <location>
        <begin position="102"/>
        <end position="121"/>
    </location>
</feature>
<accession>A0A2S6G023</accession>
<organism evidence="2 3">
    <name type="scientific">Clostridium algidicarnis DSM 15099</name>
    <dbReference type="NCBI Taxonomy" id="1121295"/>
    <lineage>
        <taxon>Bacteria</taxon>
        <taxon>Bacillati</taxon>
        <taxon>Bacillota</taxon>
        <taxon>Clostridia</taxon>
        <taxon>Eubacteriales</taxon>
        <taxon>Clostridiaceae</taxon>
        <taxon>Clostridium</taxon>
    </lineage>
</organism>
<dbReference type="EMBL" id="PTIS01000002">
    <property type="protein sequence ID" value="PPK49187.1"/>
    <property type="molecule type" value="Genomic_DNA"/>
</dbReference>
<evidence type="ECO:0000313" key="3">
    <source>
        <dbReference type="Proteomes" id="UP000239863"/>
    </source>
</evidence>
<dbReference type="STRING" id="37659.GCA_000703125_01697"/>
<dbReference type="Proteomes" id="UP000239863">
    <property type="component" value="Unassembled WGS sequence"/>
</dbReference>
<proteinExistence type="predicted"/>
<dbReference type="OrthoDB" id="5516776at2"/>
<feature type="transmembrane region" description="Helical" evidence="1">
    <location>
        <begin position="127"/>
        <end position="149"/>
    </location>
</feature>
<comment type="caution">
    <text evidence="2">The sequence shown here is derived from an EMBL/GenBank/DDBJ whole genome shotgun (WGS) entry which is preliminary data.</text>
</comment>
<dbReference type="RefSeq" id="WP_104409210.1">
    <property type="nucleotide sequence ID" value="NZ_PTIS01000002.1"/>
</dbReference>
<sequence>MKIKNMTISAMFVAIGVLGSQIIYIPIGASKCFPVQHTINIISAISLGPVYSVGIAFSISLLRNVLGTGSLLAFPGSMIGALIAGLLFRITSKKEMAILGEVFGTGILGGIMAFPIAKFILGKDVAALFYVVPFLISTIGGSGIAYAMLKVLDLGKISKKISQK</sequence>
<feature type="transmembrane region" description="Helical" evidence="1">
    <location>
        <begin position="39"/>
        <end position="59"/>
    </location>
</feature>
<keyword evidence="1" id="KW-1133">Transmembrane helix</keyword>
<protein>
    <submittedName>
        <fullName evidence="2">Energy coupling factor transporter S component ThiW</fullName>
    </submittedName>
</protein>
<dbReference type="AlphaFoldDB" id="A0A2S6G023"/>
<gene>
    <name evidence="2" type="ORF">BD821_102101</name>
</gene>
<feature type="transmembrane region" description="Helical" evidence="1">
    <location>
        <begin position="71"/>
        <end position="90"/>
    </location>
</feature>
<dbReference type="Gene3D" id="1.10.1760.20">
    <property type="match status" value="1"/>
</dbReference>
<dbReference type="PIRSF" id="PIRSF024534">
    <property type="entry name" value="ThiW"/>
    <property type="match status" value="1"/>
</dbReference>
<keyword evidence="1" id="KW-0472">Membrane</keyword>
<evidence type="ECO:0000256" key="1">
    <source>
        <dbReference type="SAM" id="Phobius"/>
    </source>
</evidence>
<feature type="transmembrane region" description="Helical" evidence="1">
    <location>
        <begin position="6"/>
        <end position="27"/>
    </location>
</feature>
<dbReference type="NCBIfam" id="TIGR02359">
    <property type="entry name" value="thiW"/>
    <property type="match status" value="1"/>
</dbReference>
<name>A0A2S6G023_9CLOT</name>
<keyword evidence="1" id="KW-0812">Transmembrane</keyword>
<evidence type="ECO:0000313" key="2">
    <source>
        <dbReference type="EMBL" id="PPK49187.1"/>
    </source>
</evidence>